<gene>
    <name evidence="5" type="ORF">FM101_06480</name>
</gene>
<evidence type="ECO:0000313" key="5">
    <source>
        <dbReference type="EMBL" id="SJM60792.1"/>
    </source>
</evidence>
<reference evidence="5 6" key="1">
    <citation type="submission" date="2017-02" db="EMBL/GenBank/DDBJ databases">
        <authorList>
            <person name="Peterson S.W."/>
        </authorList>
    </citation>
    <scope>NUCLEOTIDE SEQUENCE [LARGE SCALE GENOMIC DNA]</scope>
    <source>
        <strain evidence="5 6">B Ar 00.02</strain>
    </source>
</reference>
<feature type="domain" description="Methyltransferase type 12" evidence="4">
    <location>
        <begin position="19"/>
        <end position="118"/>
    </location>
</feature>
<dbReference type="GO" id="GO:0008168">
    <property type="term" value="F:methyltransferase activity"/>
    <property type="evidence" value="ECO:0007669"/>
    <property type="project" value="UniProtKB-KW"/>
</dbReference>
<organism evidence="5 6">
    <name type="scientific">Arthrobacter rhombi</name>
    <dbReference type="NCBI Taxonomy" id="71253"/>
    <lineage>
        <taxon>Bacteria</taxon>
        <taxon>Bacillati</taxon>
        <taxon>Actinomycetota</taxon>
        <taxon>Actinomycetes</taxon>
        <taxon>Micrococcales</taxon>
        <taxon>Micrococcaceae</taxon>
        <taxon>Arthrobacter</taxon>
    </lineage>
</organism>
<evidence type="ECO:0000259" key="4">
    <source>
        <dbReference type="Pfam" id="PF08242"/>
    </source>
</evidence>
<dbReference type="Pfam" id="PF08242">
    <property type="entry name" value="Methyltransf_12"/>
    <property type="match status" value="1"/>
</dbReference>
<sequence>MEVEARFVDMISVRGARILDVGCGIGTAVAALRSRGHAAYGIDPTPTVLDVAVELYEPSWFLALGAVEIAPSQLVRQGLPGSYDVILMSGNVPAFLSGDELEEVFGHVAALLNPGGTLVVGTTTAVRGGPGDQDRAVASAGLELAQRYADWHLGPLSADSPWSVSVFSAPGTQDPPQGPDGIFLLA</sequence>
<name>A0A1R4FYJ3_9MICC</name>
<dbReference type="Gene3D" id="3.40.50.150">
    <property type="entry name" value="Vaccinia Virus protein VP39"/>
    <property type="match status" value="1"/>
</dbReference>
<dbReference type="EMBL" id="FUHW01000024">
    <property type="protein sequence ID" value="SJM60792.1"/>
    <property type="molecule type" value="Genomic_DNA"/>
</dbReference>
<dbReference type="PANTHER" id="PTHR43464">
    <property type="entry name" value="METHYLTRANSFERASE"/>
    <property type="match status" value="1"/>
</dbReference>
<proteinExistence type="predicted"/>
<evidence type="ECO:0000256" key="3">
    <source>
        <dbReference type="ARBA" id="ARBA00022691"/>
    </source>
</evidence>
<dbReference type="GO" id="GO:0032259">
    <property type="term" value="P:methylation"/>
    <property type="evidence" value="ECO:0007669"/>
    <property type="project" value="UniProtKB-KW"/>
</dbReference>
<evidence type="ECO:0000256" key="1">
    <source>
        <dbReference type="ARBA" id="ARBA00022603"/>
    </source>
</evidence>
<dbReference type="Proteomes" id="UP000195913">
    <property type="component" value="Unassembled WGS sequence"/>
</dbReference>
<dbReference type="PANTHER" id="PTHR43464:SF19">
    <property type="entry name" value="UBIQUINONE BIOSYNTHESIS O-METHYLTRANSFERASE, MITOCHONDRIAL"/>
    <property type="match status" value="1"/>
</dbReference>
<keyword evidence="2 5" id="KW-0808">Transferase</keyword>
<dbReference type="CDD" id="cd02440">
    <property type="entry name" value="AdoMet_MTases"/>
    <property type="match status" value="1"/>
</dbReference>
<dbReference type="InterPro" id="IPR029063">
    <property type="entry name" value="SAM-dependent_MTases_sf"/>
</dbReference>
<evidence type="ECO:0000313" key="6">
    <source>
        <dbReference type="Proteomes" id="UP000195913"/>
    </source>
</evidence>
<keyword evidence="1 5" id="KW-0489">Methyltransferase</keyword>
<dbReference type="SUPFAM" id="SSF53335">
    <property type="entry name" value="S-adenosyl-L-methionine-dependent methyltransferases"/>
    <property type="match status" value="1"/>
</dbReference>
<dbReference type="InterPro" id="IPR013217">
    <property type="entry name" value="Methyltransf_12"/>
</dbReference>
<keyword evidence="3" id="KW-0949">S-adenosyl-L-methionine</keyword>
<evidence type="ECO:0000256" key="2">
    <source>
        <dbReference type="ARBA" id="ARBA00022679"/>
    </source>
</evidence>
<dbReference type="AlphaFoldDB" id="A0A1R4FYJ3"/>
<accession>A0A1R4FYJ3</accession>
<protein>
    <submittedName>
        <fullName evidence="5">Methyltransferase type 12</fullName>
    </submittedName>
</protein>
<keyword evidence="6" id="KW-1185">Reference proteome</keyword>